<accession>A0A3S3TTI6</accession>
<sequence length="406" mass="43313">MSLGPVLALSVAAAVVMLGFGIIMPFLPVYAQLLGAASGVDIGILSSAFLITRTLLATPAGSFSDRLGRKRIIIAGLAIYSVLSVLFAFASTWIELIMYRALQGVASALVWPASTALVADMSLPERRGTAMGLFNSVSMSGWMIGPALGGAIQWYSRNALGMGLLDSFRTPFYVSAILSLISMILVVVLVKAAKAPGPRSKRLGLPMKEIDPRFRRSVYVLLFLLISYGFATSFVEPMLVYFVQHEYSLSEDLVVSNMAIVFTISGVVMLGTQLLGGRIADRYSKKRTILSTSAVAQALTMAMPFSRDVGEIGSVMVARSAFYGLGSPAYTAFQQNLLPSKVRGALTGLFDTAFGFGAFAGPIAGFFLYDTVSHSSPFLASGLLGIATLVAIVLFTYEPKREEVPA</sequence>
<comment type="caution">
    <text evidence="7">The sequence shown here is derived from an EMBL/GenBank/DDBJ whole genome shotgun (WGS) entry which is preliminary data.</text>
</comment>
<keyword evidence="3 5" id="KW-1133">Transmembrane helix</keyword>
<feature type="transmembrane region" description="Helical" evidence="5">
    <location>
        <begin position="214"/>
        <end position="235"/>
    </location>
</feature>
<reference evidence="7 8" key="1">
    <citation type="submission" date="2018-12" db="EMBL/GenBank/DDBJ databases">
        <title>The complete genome of the methanogenic archaea of the candidate phylum Verstraetearchaeota, obtained from the metagenome of underground thermal water.</title>
        <authorList>
            <person name="Kadnikov V.V."/>
            <person name="Mardanov A.V."/>
            <person name="Beletsky A.V."/>
            <person name="Karnachuk O.V."/>
            <person name="Ravin N.V."/>
        </authorList>
    </citation>
    <scope>NUCLEOTIDE SEQUENCE [LARGE SCALE GENOMIC DNA]</scope>
    <source>
        <strain evidence="7">Ch88</strain>
    </source>
</reference>
<proteinExistence type="predicted"/>
<dbReference type="InterPro" id="IPR001958">
    <property type="entry name" value="Tet-R_TetA/multi-R_MdtG-like"/>
</dbReference>
<protein>
    <submittedName>
        <fullName evidence="7">Putative MFS-type transporter</fullName>
    </submittedName>
</protein>
<feature type="transmembrane region" description="Helical" evidence="5">
    <location>
        <begin position="72"/>
        <end position="94"/>
    </location>
</feature>
<dbReference type="InterPro" id="IPR020846">
    <property type="entry name" value="MFS_dom"/>
</dbReference>
<name>A0A3S3TTI6_METS7</name>
<dbReference type="Gene3D" id="1.20.1250.20">
    <property type="entry name" value="MFS general substrate transporter like domains"/>
    <property type="match status" value="1"/>
</dbReference>
<keyword evidence="2 5" id="KW-0812">Transmembrane</keyword>
<evidence type="ECO:0000256" key="2">
    <source>
        <dbReference type="ARBA" id="ARBA00022692"/>
    </source>
</evidence>
<dbReference type="SUPFAM" id="SSF103473">
    <property type="entry name" value="MFS general substrate transporter"/>
    <property type="match status" value="1"/>
</dbReference>
<feature type="transmembrane region" description="Helical" evidence="5">
    <location>
        <begin position="7"/>
        <end position="27"/>
    </location>
</feature>
<dbReference type="PANTHER" id="PTHR23518">
    <property type="entry name" value="C-METHYLTRANSFERASE"/>
    <property type="match status" value="1"/>
</dbReference>
<evidence type="ECO:0000256" key="4">
    <source>
        <dbReference type="ARBA" id="ARBA00023136"/>
    </source>
</evidence>
<dbReference type="CDD" id="cd17325">
    <property type="entry name" value="MFS_MdtG_SLC18_like"/>
    <property type="match status" value="1"/>
</dbReference>
<evidence type="ECO:0000256" key="1">
    <source>
        <dbReference type="ARBA" id="ARBA00004141"/>
    </source>
</evidence>
<dbReference type="EMBL" id="RXGA01000001">
    <property type="protein sequence ID" value="RWX74330.1"/>
    <property type="molecule type" value="Genomic_DNA"/>
</dbReference>
<evidence type="ECO:0000256" key="3">
    <source>
        <dbReference type="ARBA" id="ARBA00022989"/>
    </source>
</evidence>
<comment type="subcellular location">
    <subcellularLocation>
        <location evidence="1">Membrane</location>
        <topology evidence="1">Multi-pass membrane protein</topology>
    </subcellularLocation>
</comment>
<evidence type="ECO:0000259" key="6">
    <source>
        <dbReference type="PROSITE" id="PS50850"/>
    </source>
</evidence>
<feature type="transmembrane region" description="Helical" evidence="5">
    <location>
        <begin position="375"/>
        <end position="397"/>
    </location>
</feature>
<dbReference type="AlphaFoldDB" id="A0A3S3TTI6"/>
<feature type="domain" description="Major facilitator superfamily (MFS) profile" evidence="6">
    <location>
        <begin position="5"/>
        <end position="400"/>
    </location>
</feature>
<keyword evidence="4 5" id="KW-0472">Membrane</keyword>
<feature type="transmembrane region" description="Helical" evidence="5">
    <location>
        <begin position="33"/>
        <end position="51"/>
    </location>
</feature>
<feature type="transmembrane region" description="Helical" evidence="5">
    <location>
        <begin position="345"/>
        <end position="369"/>
    </location>
</feature>
<dbReference type="PRINTS" id="PR01035">
    <property type="entry name" value="TCRTETA"/>
</dbReference>
<feature type="transmembrane region" description="Helical" evidence="5">
    <location>
        <begin position="100"/>
        <end position="119"/>
    </location>
</feature>
<dbReference type="PROSITE" id="PS50850">
    <property type="entry name" value="MFS"/>
    <property type="match status" value="1"/>
</dbReference>
<evidence type="ECO:0000256" key="5">
    <source>
        <dbReference type="SAM" id="Phobius"/>
    </source>
</evidence>
<organism evidence="7 8">
    <name type="scientific">Methanosuratincola subterraneus</name>
    <dbReference type="NCBI Taxonomy" id="2593994"/>
    <lineage>
        <taxon>Archaea</taxon>
        <taxon>Thermoproteota</taxon>
        <taxon>Methanosuratincolia</taxon>
        <taxon>Candidatus Methanomethylicales</taxon>
        <taxon>Candidatus Methanomethylicaceae</taxon>
        <taxon>Candidatus Methanosuratincola (ex Vanwonterghem et al. 2016)</taxon>
    </lineage>
</organism>
<dbReference type="Proteomes" id="UP000288215">
    <property type="component" value="Unassembled WGS sequence"/>
</dbReference>
<evidence type="ECO:0000313" key="8">
    <source>
        <dbReference type="Proteomes" id="UP000288215"/>
    </source>
</evidence>
<feature type="transmembrane region" description="Helical" evidence="5">
    <location>
        <begin position="255"/>
        <end position="276"/>
    </location>
</feature>
<dbReference type="PANTHER" id="PTHR23518:SF2">
    <property type="entry name" value="MAJOR FACILITATOR SUPERFAMILY TRANSPORTER"/>
    <property type="match status" value="1"/>
</dbReference>
<dbReference type="GO" id="GO:0016020">
    <property type="term" value="C:membrane"/>
    <property type="evidence" value="ECO:0007669"/>
    <property type="project" value="UniProtKB-SubCell"/>
</dbReference>
<dbReference type="GO" id="GO:0022857">
    <property type="term" value="F:transmembrane transporter activity"/>
    <property type="evidence" value="ECO:0007669"/>
    <property type="project" value="InterPro"/>
</dbReference>
<dbReference type="InterPro" id="IPR011701">
    <property type="entry name" value="MFS"/>
</dbReference>
<feature type="transmembrane region" description="Helical" evidence="5">
    <location>
        <begin position="131"/>
        <end position="152"/>
    </location>
</feature>
<evidence type="ECO:0000313" key="7">
    <source>
        <dbReference type="EMBL" id="RWX74330.1"/>
    </source>
</evidence>
<dbReference type="InterPro" id="IPR036259">
    <property type="entry name" value="MFS_trans_sf"/>
</dbReference>
<gene>
    <name evidence="7" type="ORF">Metus_0355</name>
</gene>
<dbReference type="Pfam" id="PF07690">
    <property type="entry name" value="MFS_1"/>
    <property type="match status" value="1"/>
</dbReference>
<feature type="transmembrane region" description="Helical" evidence="5">
    <location>
        <begin position="172"/>
        <end position="193"/>
    </location>
</feature>